<protein>
    <submittedName>
        <fullName evidence="6">ATPase family protein associated with various cellular activities (AAA)</fullName>
    </submittedName>
</protein>
<evidence type="ECO:0000313" key="6">
    <source>
        <dbReference type="EMBL" id="RZU11350.1"/>
    </source>
</evidence>
<evidence type="ECO:0000256" key="1">
    <source>
        <dbReference type="ARBA" id="ARBA00006914"/>
    </source>
</evidence>
<reference evidence="6 7" key="1">
    <citation type="journal article" date="2015" name="Stand. Genomic Sci.">
        <title>Genomic Encyclopedia of Bacterial and Archaeal Type Strains, Phase III: the genomes of soil and plant-associated and newly described type strains.</title>
        <authorList>
            <person name="Whitman W.B."/>
            <person name="Woyke T."/>
            <person name="Klenk H.P."/>
            <person name="Zhou Y."/>
            <person name="Lilburn T.G."/>
            <person name="Beck B.J."/>
            <person name="De Vos P."/>
            <person name="Vandamme P."/>
            <person name="Eisen J.A."/>
            <person name="Garrity G."/>
            <person name="Hugenholtz P."/>
            <person name="Kyrpides N.C."/>
        </authorList>
    </citation>
    <scope>NUCLEOTIDE SEQUENCE [LARGE SCALE GENOMIC DNA]</scope>
    <source>
        <strain evidence="6 7">VKM Ac-2540</strain>
    </source>
</reference>
<dbReference type="AlphaFoldDB" id="A0A4Q7WMU5"/>
<dbReference type="InterPro" id="IPR050221">
    <property type="entry name" value="26S_Proteasome_ATPase"/>
</dbReference>
<proteinExistence type="inferred from homology"/>
<dbReference type="GO" id="GO:0016887">
    <property type="term" value="F:ATP hydrolysis activity"/>
    <property type="evidence" value="ECO:0007669"/>
    <property type="project" value="InterPro"/>
</dbReference>
<dbReference type="CDD" id="cd19481">
    <property type="entry name" value="RecA-like_protease"/>
    <property type="match status" value="1"/>
</dbReference>
<feature type="region of interest" description="Disordered" evidence="4">
    <location>
        <begin position="624"/>
        <end position="648"/>
    </location>
</feature>
<dbReference type="PANTHER" id="PTHR23073">
    <property type="entry name" value="26S PROTEASOME REGULATORY SUBUNIT"/>
    <property type="match status" value="1"/>
</dbReference>
<dbReference type="EMBL" id="SHKR01000015">
    <property type="protein sequence ID" value="RZU11350.1"/>
    <property type="molecule type" value="Genomic_DNA"/>
</dbReference>
<dbReference type="SMART" id="SM00382">
    <property type="entry name" value="AAA"/>
    <property type="match status" value="1"/>
</dbReference>
<accession>A0A4Q7WMU5</accession>
<feature type="compositionally biased region" description="Basic and acidic residues" evidence="4">
    <location>
        <begin position="624"/>
        <end position="636"/>
    </location>
</feature>
<dbReference type="OrthoDB" id="9802352at2"/>
<feature type="domain" description="AAA+ ATPase" evidence="5">
    <location>
        <begin position="423"/>
        <end position="555"/>
    </location>
</feature>
<organism evidence="6 7">
    <name type="scientific">Kribbella rubisoli</name>
    <dbReference type="NCBI Taxonomy" id="3075929"/>
    <lineage>
        <taxon>Bacteria</taxon>
        <taxon>Bacillati</taxon>
        <taxon>Actinomycetota</taxon>
        <taxon>Actinomycetes</taxon>
        <taxon>Propionibacteriales</taxon>
        <taxon>Kribbellaceae</taxon>
        <taxon>Kribbella</taxon>
    </lineage>
</organism>
<keyword evidence="3" id="KW-0067">ATP-binding</keyword>
<dbReference type="RefSeq" id="WP_130447802.1">
    <property type="nucleotide sequence ID" value="NZ_SHKR01000015.1"/>
</dbReference>
<dbReference type="GO" id="GO:0005524">
    <property type="term" value="F:ATP binding"/>
    <property type="evidence" value="ECO:0007669"/>
    <property type="project" value="UniProtKB-KW"/>
</dbReference>
<dbReference type="Proteomes" id="UP000292027">
    <property type="component" value="Unassembled WGS sequence"/>
</dbReference>
<comment type="similarity">
    <text evidence="1">Belongs to the AAA ATPase family.</text>
</comment>
<evidence type="ECO:0000256" key="4">
    <source>
        <dbReference type="SAM" id="MobiDB-lite"/>
    </source>
</evidence>
<name>A0A4Q7WMU5_9ACTN</name>
<dbReference type="SUPFAM" id="SSF52540">
    <property type="entry name" value="P-loop containing nucleoside triphosphate hydrolases"/>
    <property type="match status" value="1"/>
</dbReference>
<comment type="caution">
    <text evidence="6">The sequence shown here is derived from an EMBL/GenBank/DDBJ whole genome shotgun (WGS) entry which is preliminary data.</text>
</comment>
<evidence type="ECO:0000256" key="3">
    <source>
        <dbReference type="ARBA" id="ARBA00022840"/>
    </source>
</evidence>
<evidence type="ECO:0000259" key="5">
    <source>
        <dbReference type="SMART" id="SM00382"/>
    </source>
</evidence>
<evidence type="ECO:0000313" key="7">
    <source>
        <dbReference type="Proteomes" id="UP000292027"/>
    </source>
</evidence>
<keyword evidence="7" id="KW-1185">Reference proteome</keyword>
<evidence type="ECO:0000256" key="2">
    <source>
        <dbReference type="ARBA" id="ARBA00022741"/>
    </source>
</evidence>
<sequence length="663" mass="70908">MSELDAAIHLLVERLSDHVRTVVAPEAQRCADWLREWTELHPRGGPTTHIGGLERLRDVLDLVPAELELITLAGMPDDDSGFASVFRVLHPRAVGRPTVGLGLRLLGPTYGERAVLALLHEGSAIATRALEITGDDAFTERSLTLLDGLWPTLRGLQTGAAANYPDIDGLLPGLEDWLEEPLVADAVTALQHPARTVILILAQDETVALGRCAALASAAGAPPLVQRCAPDDSLALARLSVLAAARGHLPIAVAFQPEALTGPARGLNPTLVTGPLIIAAPAGSVALIGPDPVIGITVAPVSPADQRRAWHSILPDQPEAAADLAARHSLDPTTTAQLAVDLGRRPDRTDVAGIQAAVTESIRARASSALPAGARLTTPDAGWDRLVLPYGQTDVLDEAVSRLEHQQIVLEDWDLGQVARACRGVRLLFSGPPGTGKSLATEVVATAIGTDLLVVDVANIVSKWLGETEKNLGAIFDVAERTQAVLFLDEADALFGSRTKVSDAHDRYANLETAYLLQRVERFNGLVVLATNLRQNIDPAFSRRMDYIVEFELPDTPSRLRLWEIHLPAEIRAPGVDLDELAWRHAVPGGWIRNAAIGAAYLAAREGGAVTYGQLLTALRREYAKDSRSMPEDPPRSRLAAGSLPRPDRRAIRALAAAPKEST</sequence>
<gene>
    <name evidence="6" type="ORF">EV645_6516</name>
</gene>
<dbReference type="Gene3D" id="3.40.50.300">
    <property type="entry name" value="P-loop containing nucleotide triphosphate hydrolases"/>
    <property type="match status" value="1"/>
</dbReference>
<dbReference type="Pfam" id="PF00004">
    <property type="entry name" value="AAA"/>
    <property type="match status" value="1"/>
</dbReference>
<keyword evidence="2" id="KW-0547">Nucleotide-binding</keyword>
<dbReference type="InterPro" id="IPR003593">
    <property type="entry name" value="AAA+_ATPase"/>
</dbReference>
<dbReference type="InterPro" id="IPR003959">
    <property type="entry name" value="ATPase_AAA_core"/>
</dbReference>
<dbReference type="InterPro" id="IPR027417">
    <property type="entry name" value="P-loop_NTPase"/>
</dbReference>